<protein>
    <recommendedName>
        <fullName evidence="9">phosphonoacetaldehyde hydrolase</fullName>
        <ecNumber evidence="9">3.11.1.1</ecNumber>
    </recommendedName>
</protein>
<dbReference type="InterPro" id="IPR023214">
    <property type="entry name" value="HAD_sf"/>
</dbReference>
<dbReference type="SFLD" id="SFLDS00003">
    <property type="entry name" value="Haloacid_Dehalogenase"/>
    <property type="match status" value="1"/>
</dbReference>
<name>A0A1P8WF46_9PLAN</name>
<organism evidence="10 11">
    <name type="scientific">Fuerstiella marisgermanici</name>
    <dbReference type="NCBI Taxonomy" id="1891926"/>
    <lineage>
        <taxon>Bacteria</taxon>
        <taxon>Pseudomonadati</taxon>
        <taxon>Planctomycetota</taxon>
        <taxon>Planctomycetia</taxon>
        <taxon>Planctomycetales</taxon>
        <taxon>Planctomycetaceae</taxon>
        <taxon>Fuerstiella</taxon>
    </lineage>
</organism>
<evidence type="ECO:0000256" key="4">
    <source>
        <dbReference type="ARBA" id="ARBA00022801"/>
    </source>
</evidence>
<dbReference type="GO" id="GO:0046872">
    <property type="term" value="F:metal ion binding"/>
    <property type="evidence" value="ECO:0007669"/>
    <property type="project" value="UniProtKB-KW"/>
</dbReference>
<dbReference type="PANTHER" id="PTHR43434">
    <property type="entry name" value="PHOSPHOGLYCOLATE PHOSPHATASE"/>
    <property type="match status" value="1"/>
</dbReference>
<dbReference type="AlphaFoldDB" id="A0A1P8WF46"/>
<keyword evidence="4 10" id="KW-0378">Hydrolase</keyword>
<dbReference type="KEGG" id="fmr:Fuma_02296"/>
<evidence type="ECO:0000256" key="3">
    <source>
        <dbReference type="ARBA" id="ARBA00022723"/>
    </source>
</evidence>
<dbReference type="HAMAP" id="MF_01375">
    <property type="entry name" value="PhnX"/>
    <property type="match status" value="1"/>
</dbReference>
<evidence type="ECO:0000256" key="7">
    <source>
        <dbReference type="ARBA" id="ARBA00052005"/>
    </source>
</evidence>
<comment type="catalytic activity">
    <reaction evidence="7">
        <text>phosphonoacetaldehyde + H2O = acetaldehyde + phosphate + H(+)</text>
        <dbReference type="Rhea" id="RHEA:18905"/>
        <dbReference type="ChEBI" id="CHEBI:15343"/>
        <dbReference type="ChEBI" id="CHEBI:15377"/>
        <dbReference type="ChEBI" id="CHEBI:15378"/>
        <dbReference type="ChEBI" id="CHEBI:43474"/>
        <dbReference type="ChEBI" id="CHEBI:58383"/>
        <dbReference type="EC" id="3.11.1.1"/>
    </reaction>
</comment>
<dbReference type="STRING" id="1891926.Fuma_02296"/>
<dbReference type="GO" id="GO:0006281">
    <property type="term" value="P:DNA repair"/>
    <property type="evidence" value="ECO:0007669"/>
    <property type="project" value="TreeGrafter"/>
</dbReference>
<dbReference type="GO" id="GO:0050194">
    <property type="term" value="F:phosphonoacetaldehyde hydrolase activity"/>
    <property type="evidence" value="ECO:0007669"/>
    <property type="project" value="UniProtKB-EC"/>
</dbReference>
<dbReference type="Proteomes" id="UP000187735">
    <property type="component" value="Chromosome"/>
</dbReference>
<comment type="subunit">
    <text evidence="2">Homodimer.</text>
</comment>
<dbReference type="EC" id="3.11.1.1" evidence="9"/>
<keyword evidence="6" id="KW-0704">Schiff base</keyword>
<evidence type="ECO:0000313" key="11">
    <source>
        <dbReference type="Proteomes" id="UP000187735"/>
    </source>
</evidence>
<dbReference type="InterPro" id="IPR006439">
    <property type="entry name" value="HAD-SF_hydro_IA"/>
</dbReference>
<dbReference type="RefSeq" id="WP_077024276.1">
    <property type="nucleotide sequence ID" value="NZ_CP017641.1"/>
</dbReference>
<evidence type="ECO:0000256" key="8">
    <source>
        <dbReference type="ARBA" id="ARBA00056573"/>
    </source>
</evidence>
<comment type="cofactor">
    <cofactor evidence="1">
        <name>Mg(2+)</name>
        <dbReference type="ChEBI" id="CHEBI:18420"/>
    </cofactor>
</comment>
<dbReference type="Gene3D" id="3.40.50.1000">
    <property type="entry name" value="HAD superfamily/HAD-like"/>
    <property type="match status" value="1"/>
</dbReference>
<accession>A0A1P8WF46</accession>
<evidence type="ECO:0000256" key="5">
    <source>
        <dbReference type="ARBA" id="ARBA00022842"/>
    </source>
</evidence>
<dbReference type="SFLD" id="SFLDG01129">
    <property type="entry name" value="C1.5:_HAD__Beta-PGM__Phosphata"/>
    <property type="match status" value="1"/>
</dbReference>
<dbReference type="InterPro" id="IPR023198">
    <property type="entry name" value="PGP-like_dom2"/>
</dbReference>
<dbReference type="EMBL" id="CP017641">
    <property type="protein sequence ID" value="APZ92685.1"/>
    <property type="molecule type" value="Genomic_DNA"/>
</dbReference>
<evidence type="ECO:0000256" key="2">
    <source>
        <dbReference type="ARBA" id="ARBA00011738"/>
    </source>
</evidence>
<comment type="function">
    <text evidence="8">Involved in phosphonate degradation.</text>
</comment>
<dbReference type="SUPFAM" id="SSF56784">
    <property type="entry name" value="HAD-like"/>
    <property type="match status" value="1"/>
</dbReference>
<dbReference type="SFLD" id="SFLDG01135">
    <property type="entry name" value="C1.5.6:_HAD__Beta-PGM__Phospha"/>
    <property type="match status" value="1"/>
</dbReference>
<evidence type="ECO:0000256" key="1">
    <source>
        <dbReference type="ARBA" id="ARBA00001946"/>
    </source>
</evidence>
<keyword evidence="3" id="KW-0479">Metal-binding</keyword>
<dbReference type="Pfam" id="PF00702">
    <property type="entry name" value="Hydrolase"/>
    <property type="match status" value="1"/>
</dbReference>
<dbReference type="InterPro" id="IPR006323">
    <property type="entry name" value="Phosphonoacetald_hydro"/>
</dbReference>
<evidence type="ECO:0000256" key="9">
    <source>
        <dbReference type="ARBA" id="ARBA00066472"/>
    </source>
</evidence>
<dbReference type="Gene3D" id="1.10.150.240">
    <property type="entry name" value="Putative phosphatase, domain 2"/>
    <property type="match status" value="1"/>
</dbReference>
<dbReference type="InterPro" id="IPR050155">
    <property type="entry name" value="HAD-like_hydrolase_sf"/>
</dbReference>
<dbReference type="GO" id="GO:0008967">
    <property type="term" value="F:phosphoglycolate phosphatase activity"/>
    <property type="evidence" value="ECO:0007669"/>
    <property type="project" value="TreeGrafter"/>
</dbReference>
<proteinExistence type="inferred from homology"/>
<sequence length="271" mass="28994">MTEPFQHIKAIVFDWAGTMIDHGCLAPTFVFREIFRQRGIDISAAQAREPMGMAKRAHIATIAAMPDVAAAWKAKFGSVCSEADIDAMYADFLPLQKDTLAEHCQMIDGATDIAAWCRQRGLKIGSSTGYTRELMEVVAPAAAAQGYEADCVLCSEDAPKGRPAPYLIYEAAKRMDVYPLWQFVKVDDTPVGIKAGRNAGCWTVGVTRTGNGVGLSVKELAALSADEVAAKCDEAAAKLNAAGAHFIVESVADLKPILQQIEQQAASGTSP</sequence>
<evidence type="ECO:0000256" key="6">
    <source>
        <dbReference type="ARBA" id="ARBA00023270"/>
    </source>
</evidence>
<gene>
    <name evidence="10" type="primary">phnX</name>
    <name evidence="10" type="ORF">Fuma_02296</name>
</gene>
<keyword evidence="5" id="KW-0460">Magnesium</keyword>
<reference evidence="10 11" key="1">
    <citation type="journal article" date="2016" name="Front. Microbiol.">
        <title>Fuerstia marisgermanicae gen. nov., sp. nov., an Unusual Member of the Phylum Planctomycetes from the German Wadden Sea.</title>
        <authorList>
            <person name="Kohn T."/>
            <person name="Heuer A."/>
            <person name="Jogler M."/>
            <person name="Vollmers J."/>
            <person name="Boedeker C."/>
            <person name="Bunk B."/>
            <person name="Rast P."/>
            <person name="Borchert D."/>
            <person name="Glockner I."/>
            <person name="Freese H.M."/>
            <person name="Klenk H.P."/>
            <person name="Overmann J."/>
            <person name="Kaster A.K."/>
            <person name="Rohde M."/>
            <person name="Wiegand S."/>
            <person name="Jogler C."/>
        </authorList>
    </citation>
    <scope>NUCLEOTIDE SEQUENCE [LARGE SCALE GENOMIC DNA]</scope>
    <source>
        <strain evidence="10 11">NH11</strain>
    </source>
</reference>
<dbReference type="PANTHER" id="PTHR43434:SF19">
    <property type="entry name" value="PHOSPHONOACETALDEHYDE HYDROLASE"/>
    <property type="match status" value="1"/>
</dbReference>
<keyword evidence="11" id="KW-1185">Reference proteome</keyword>
<dbReference type="NCBIfam" id="TIGR01422">
    <property type="entry name" value="phosphonatase"/>
    <property type="match status" value="1"/>
</dbReference>
<dbReference type="GO" id="GO:0005829">
    <property type="term" value="C:cytosol"/>
    <property type="evidence" value="ECO:0007669"/>
    <property type="project" value="TreeGrafter"/>
</dbReference>
<evidence type="ECO:0000313" key="10">
    <source>
        <dbReference type="EMBL" id="APZ92685.1"/>
    </source>
</evidence>
<dbReference type="NCBIfam" id="TIGR01509">
    <property type="entry name" value="HAD-SF-IA-v3"/>
    <property type="match status" value="1"/>
</dbReference>
<dbReference type="OrthoDB" id="5504491at2"/>
<dbReference type="InterPro" id="IPR036412">
    <property type="entry name" value="HAD-like_sf"/>
</dbReference>
<dbReference type="FunFam" id="1.10.150.240:FF:000006">
    <property type="entry name" value="Phosphonoacetaldehyde hydrolase"/>
    <property type="match status" value="1"/>
</dbReference>
<dbReference type="GO" id="GO:0019700">
    <property type="term" value="P:organic phosphonate catabolic process"/>
    <property type="evidence" value="ECO:0007669"/>
    <property type="project" value="InterPro"/>
</dbReference>